<feature type="domain" description="Guanylate kinase-like" evidence="1">
    <location>
        <begin position="1"/>
        <end position="131"/>
    </location>
</feature>
<dbReference type="SMART" id="SM00072">
    <property type="entry name" value="GuKc"/>
    <property type="match status" value="1"/>
</dbReference>
<dbReference type="InterPro" id="IPR008145">
    <property type="entry name" value="GK/Ca_channel_bsu"/>
</dbReference>
<dbReference type="Ensembl" id="ENSOSIT00000003154.1">
    <property type="protein sequence ID" value="ENSOSIP00000002939.1"/>
    <property type="gene ID" value="ENSOSIG00000001872.1"/>
</dbReference>
<organism evidence="2 3">
    <name type="scientific">Oryzias sinensis</name>
    <name type="common">Chinese medaka</name>
    <dbReference type="NCBI Taxonomy" id="183150"/>
    <lineage>
        <taxon>Eukaryota</taxon>
        <taxon>Metazoa</taxon>
        <taxon>Chordata</taxon>
        <taxon>Craniata</taxon>
        <taxon>Vertebrata</taxon>
        <taxon>Euteleostomi</taxon>
        <taxon>Actinopterygii</taxon>
        <taxon>Neopterygii</taxon>
        <taxon>Teleostei</taxon>
        <taxon>Neoteleostei</taxon>
        <taxon>Acanthomorphata</taxon>
        <taxon>Ovalentaria</taxon>
        <taxon>Atherinomorphae</taxon>
        <taxon>Beloniformes</taxon>
        <taxon>Adrianichthyidae</taxon>
        <taxon>Oryziinae</taxon>
        <taxon>Oryzias</taxon>
    </lineage>
</organism>
<dbReference type="Gene3D" id="3.40.50.300">
    <property type="entry name" value="P-loop containing nucleotide triphosphate hydrolases"/>
    <property type="match status" value="1"/>
</dbReference>
<dbReference type="InterPro" id="IPR008144">
    <property type="entry name" value="Guanylate_kin-like_dom"/>
</dbReference>
<evidence type="ECO:0000313" key="2">
    <source>
        <dbReference type="Ensembl" id="ENSOSIP00000002939.1"/>
    </source>
</evidence>
<dbReference type="Proteomes" id="UP000694383">
    <property type="component" value="Unplaced"/>
</dbReference>
<dbReference type="SUPFAM" id="SSF52540">
    <property type="entry name" value="P-loop containing nucleoside triphosphate hydrolases"/>
    <property type="match status" value="1"/>
</dbReference>
<dbReference type="GeneTree" id="ENSGT00940000156444"/>
<evidence type="ECO:0000313" key="3">
    <source>
        <dbReference type="Proteomes" id="UP000694383"/>
    </source>
</evidence>
<protein>
    <recommendedName>
        <fullName evidence="1">Guanylate kinase-like domain-containing protein</fullName>
    </recommendedName>
</protein>
<proteinExistence type="predicted"/>
<name>A0A8C7WTK1_9TELE</name>
<dbReference type="InterPro" id="IPR050716">
    <property type="entry name" value="MAGUK"/>
</dbReference>
<accession>A0A8C7WTK1</accession>
<dbReference type="PROSITE" id="PS50052">
    <property type="entry name" value="GUANYLATE_KINASE_2"/>
    <property type="match status" value="1"/>
</dbReference>
<keyword evidence="3" id="KW-1185">Reference proteome</keyword>
<evidence type="ECO:0000259" key="1">
    <source>
        <dbReference type="PROSITE" id="PS50052"/>
    </source>
</evidence>
<dbReference type="Pfam" id="PF00625">
    <property type="entry name" value="Guanylate_kin"/>
    <property type="match status" value="1"/>
</dbReference>
<dbReference type="AlphaFoldDB" id="A0A8C7WTK1"/>
<reference evidence="2" key="1">
    <citation type="submission" date="2025-08" db="UniProtKB">
        <authorList>
            <consortium name="Ensembl"/>
        </authorList>
    </citation>
    <scope>IDENTIFICATION</scope>
</reference>
<dbReference type="InterPro" id="IPR027417">
    <property type="entry name" value="P-loop_NTPase"/>
</dbReference>
<dbReference type="PANTHER" id="PTHR23122">
    <property type="entry name" value="MEMBRANE-ASSOCIATED GUANYLATE KINASE MAGUK"/>
    <property type="match status" value="1"/>
</dbReference>
<reference evidence="2" key="2">
    <citation type="submission" date="2025-09" db="UniProtKB">
        <authorList>
            <consortium name="Ensembl"/>
        </authorList>
    </citation>
    <scope>IDENTIFICATION</scope>
</reference>
<sequence>MREGEQMGREYHFVTKELFEFVEYGENKGHLYGTSFDSIDEVLKHGRMCIVDADIPLLRTRKLKPFVIFIKPPSPERLRQTRRNATIMEEDFVELEEVSRLIEAKYKQFFDSILVNDGLQDACMKLCSVIHQAQNEPQWIPV</sequence>